<proteinExistence type="predicted"/>
<organism evidence="1 2">
    <name type="scientific">Leptospira kirschneri serovar Bulgarica str. Nikolaevo</name>
    <dbReference type="NCBI Taxonomy" id="1240687"/>
    <lineage>
        <taxon>Bacteria</taxon>
        <taxon>Pseudomonadati</taxon>
        <taxon>Spirochaetota</taxon>
        <taxon>Spirochaetia</taxon>
        <taxon>Leptospirales</taxon>
        <taxon>Leptospiraceae</taxon>
        <taxon>Leptospira</taxon>
    </lineage>
</organism>
<gene>
    <name evidence="1" type="ORF">LEP1GSC008_4080</name>
</gene>
<dbReference type="AlphaFoldDB" id="M6F3S2"/>
<protein>
    <submittedName>
        <fullName evidence="1">Uncharacterized protein</fullName>
    </submittedName>
</protein>
<dbReference type="Proteomes" id="UP000011980">
    <property type="component" value="Unassembled WGS sequence"/>
</dbReference>
<evidence type="ECO:0000313" key="2">
    <source>
        <dbReference type="Proteomes" id="UP000011980"/>
    </source>
</evidence>
<accession>M6F3S2</accession>
<dbReference type="EMBL" id="ANCE01000207">
    <property type="protein sequence ID" value="EMK20649.1"/>
    <property type="molecule type" value="Genomic_DNA"/>
</dbReference>
<name>M6F3S2_9LEPT</name>
<feature type="non-terminal residue" evidence="1">
    <location>
        <position position="1"/>
    </location>
</feature>
<sequence>GNSAQRFPMGRVVGIGTTGNSSIGKRCMSLAIWRESSLSVFFKD</sequence>
<reference evidence="1 2" key="1">
    <citation type="submission" date="2013-01" db="EMBL/GenBank/DDBJ databases">
        <authorList>
            <person name="Harkins D.M."/>
            <person name="Durkin A.S."/>
            <person name="Brinkac L.M."/>
            <person name="Haft D.H."/>
            <person name="Selengut J.D."/>
            <person name="Sanka R."/>
            <person name="DePew J."/>
            <person name="Purushe J."/>
            <person name="Galloway R.L."/>
            <person name="Vinetz J.M."/>
            <person name="Sutton G.G."/>
            <person name="Nierman W.C."/>
            <person name="Fouts D.E."/>
        </authorList>
    </citation>
    <scope>NUCLEOTIDE SEQUENCE [LARGE SCALE GENOMIC DNA]</scope>
    <source>
        <strain evidence="1 2">Nikolaevo</strain>
    </source>
</reference>
<comment type="caution">
    <text evidence="1">The sequence shown here is derived from an EMBL/GenBank/DDBJ whole genome shotgun (WGS) entry which is preliminary data.</text>
</comment>
<evidence type="ECO:0000313" key="1">
    <source>
        <dbReference type="EMBL" id="EMK20649.1"/>
    </source>
</evidence>